<keyword evidence="3" id="KW-1185">Reference proteome</keyword>
<reference evidence="2 3" key="1">
    <citation type="submission" date="2020-05" db="EMBL/GenBank/DDBJ databases">
        <authorList>
            <person name="Ruan W."/>
            <person name="Jeon C.O."/>
            <person name="Chun B.H."/>
        </authorList>
    </citation>
    <scope>NUCLEOTIDE SEQUENCE [LARGE SCALE GENOMIC DNA]</scope>
    <source>
        <strain evidence="2 3">TBZ9</strain>
    </source>
</reference>
<dbReference type="AlphaFoldDB" id="A0A7Y3XC09"/>
<feature type="region of interest" description="Disordered" evidence="1">
    <location>
        <begin position="47"/>
        <end position="75"/>
    </location>
</feature>
<protein>
    <recommendedName>
        <fullName evidence="4">DNA-binding protein</fullName>
    </recommendedName>
</protein>
<feature type="region of interest" description="Disordered" evidence="1">
    <location>
        <begin position="98"/>
        <end position="133"/>
    </location>
</feature>
<evidence type="ECO:0008006" key="4">
    <source>
        <dbReference type="Google" id="ProtNLM"/>
    </source>
</evidence>
<name>A0A7Y3XC09_9GAMM</name>
<comment type="caution">
    <text evidence="2">The sequence shown here is derived from an EMBL/GenBank/DDBJ whole genome shotgun (WGS) entry which is preliminary data.</text>
</comment>
<accession>A0A7Y3XC09</accession>
<dbReference type="Proteomes" id="UP000588806">
    <property type="component" value="Unassembled WGS sequence"/>
</dbReference>
<evidence type="ECO:0000313" key="2">
    <source>
        <dbReference type="EMBL" id="NOG32908.1"/>
    </source>
</evidence>
<reference evidence="2 3" key="2">
    <citation type="submission" date="2020-06" db="EMBL/GenBank/DDBJ databases">
        <title>Halomonas songnenensis sp. nov., a moderately halophilic bacterium isolated from saline and alkaline soils.</title>
        <authorList>
            <person name="Jiang J."/>
            <person name="Pan Y."/>
        </authorList>
    </citation>
    <scope>NUCLEOTIDE SEQUENCE [LARGE SCALE GENOMIC DNA]</scope>
    <source>
        <strain evidence="2 3">TBZ9</strain>
    </source>
</reference>
<evidence type="ECO:0000313" key="3">
    <source>
        <dbReference type="Proteomes" id="UP000588806"/>
    </source>
</evidence>
<sequence length="133" mass="14816">MTELTIGRMATLYGLHRSSLYEAIEKGRLSAGLNARHQKVLNLAEMIRVYGEPPSPGPTPNSKNPTGRPRSPDNSALLDELKRQTAVIEHMSQRIEQLEKTLRQLPAPPAHTDAAPDKKPPKSFSDLLKRFEP</sequence>
<organism evidence="2 3">
    <name type="scientific">Vreelandella azerica</name>
    <dbReference type="NCBI Taxonomy" id="2732867"/>
    <lineage>
        <taxon>Bacteria</taxon>
        <taxon>Pseudomonadati</taxon>
        <taxon>Pseudomonadota</taxon>
        <taxon>Gammaproteobacteria</taxon>
        <taxon>Oceanospirillales</taxon>
        <taxon>Halomonadaceae</taxon>
        <taxon>Vreelandella</taxon>
    </lineage>
</organism>
<gene>
    <name evidence="2" type="ORF">HLB35_16085</name>
</gene>
<proteinExistence type="predicted"/>
<dbReference type="EMBL" id="JABFHI010000016">
    <property type="protein sequence ID" value="NOG32908.1"/>
    <property type="molecule type" value="Genomic_DNA"/>
</dbReference>
<dbReference type="RefSeq" id="WP_171703364.1">
    <property type="nucleotide sequence ID" value="NZ_JABFHI010000016.1"/>
</dbReference>
<evidence type="ECO:0000256" key="1">
    <source>
        <dbReference type="SAM" id="MobiDB-lite"/>
    </source>
</evidence>